<dbReference type="RefSeq" id="XP_006820291.1">
    <property type="nucleotide sequence ID" value="XM_006820228.1"/>
</dbReference>
<feature type="coiled-coil region" evidence="2">
    <location>
        <begin position="28"/>
        <end position="286"/>
    </location>
</feature>
<evidence type="ECO:0000256" key="3">
    <source>
        <dbReference type="SAM" id="MobiDB-lite"/>
    </source>
</evidence>
<dbReference type="GeneID" id="100375632"/>
<accession>A0ABM0MJV0</accession>
<gene>
    <name evidence="5" type="primary">LOC100375632</name>
</gene>
<keyword evidence="4" id="KW-1185">Reference proteome</keyword>
<evidence type="ECO:0000313" key="4">
    <source>
        <dbReference type="Proteomes" id="UP000694865"/>
    </source>
</evidence>
<reference evidence="5" key="1">
    <citation type="submission" date="2025-08" db="UniProtKB">
        <authorList>
            <consortium name="RefSeq"/>
        </authorList>
    </citation>
    <scope>IDENTIFICATION</scope>
    <source>
        <tissue evidence="5">Testes</tissue>
    </source>
</reference>
<evidence type="ECO:0000313" key="5">
    <source>
        <dbReference type="RefSeq" id="XP_006820291.1"/>
    </source>
</evidence>
<organism evidence="4 5">
    <name type="scientific">Saccoglossus kowalevskii</name>
    <name type="common">Acorn worm</name>
    <dbReference type="NCBI Taxonomy" id="10224"/>
    <lineage>
        <taxon>Eukaryota</taxon>
        <taxon>Metazoa</taxon>
        <taxon>Hemichordata</taxon>
        <taxon>Enteropneusta</taxon>
        <taxon>Harrimaniidae</taxon>
        <taxon>Saccoglossus</taxon>
    </lineage>
</organism>
<evidence type="ECO:0000256" key="2">
    <source>
        <dbReference type="SAM" id="Coils"/>
    </source>
</evidence>
<keyword evidence="1 2" id="KW-0175">Coiled coil</keyword>
<sequence>MDEISKIEMLKNELEIERSNVYKAAELGKQLLEDNQNLESRLESMRTDHVSRVEALEQEKYSLQLKVTTKENIERSLTGELEQIKELVQNAKENEKDWKKKEAIQEKRIKELENQNEALQTDLEQNNLIVEHLKETVSHQENLVKDANCKLKQQQNVSFNDEELVQLHQENSTLKNKMSSLQLELKHAKDTLQQVIASKEKIEKKIYSLHDEMEEKQILATSYYNALEKSREDVTDLQVQLDMVKMQTVDPDSKGNSLFAEVDDRRKTLEKKLITLKVEHDSLKEHYNIKKQQLMRLKGQIAALLQMSSHEADHSQLQRLQTALSQSRGEVQMLSEKLKNLEHLEGEVSLNRKLEDFHRQFPGETLGDKKMFVEFLEEQLKCTKTELTDLKQELQTQRVLRMEATDKQWKTEKSLHQTEKTMEKIKAENMRLYMKSEELRQKYGEGDDRSKHPIFCGKIEKIPIVKKETVAQQVEEDENKVPSTETDCASVPEITLKEANTELKDGSQEEKSHPVTMVTDDVDCKVESNVDNLEGRNKSSKRVTMCDTVSVLNESGTVSQQNIAEECDEPSEKTAKMSTQHDSVKSSKKGGKKHHNVIRSKDAMPFLTYTQSADLLKSSMILRGVKDWLTNQ</sequence>
<evidence type="ECO:0000256" key="1">
    <source>
        <dbReference type="ARBA" id="ARBA00023054"/>
    </source>
</evidence>
<feature type="compositionally biased region" description="Basic residues" evidence="3">
    <location>
        <begin position="586"/>
        <end position="595"/>
    </location>
</feature>
<protein>
    <submittedName>
        <fullName evidence="5">Protein Spindly-like</fullName>
    </submittedName>
</protein>
<dbReference type="InterPro" id="IPR051149">
    <property type="entry name" value="Spindly/BICDR_Dynein_Adapter"/>
</dbReference>
<proteinExistence type="predicted"/>
<dbReference type="PANTHER" id="PTHR32123">
    <property type="entry name" value="BICD FAMILY-LIKE CARGO ADAPTER"/>
    <property type="match status" value="1"/>
</dbReference>
<name>A0ABM0MJV0_SACKO</name>
<feature type="coiled-coil region" evidence="2">
    <location>
        <begin position="317"/>
        <end position="344"/>
    </location>
</feature>
<dbReference type="PANTHER" id="PTHR32123:SF9">
    <property type="entry name" value="PROTEIN SPINDLY"/>
    <property type="match status" value="1"/>
</dbReference>
<dbReference type="Proteomes" id="UP000694865">
    <property type="component" value="Unplaced"/>
</dbReference>
<feature type="region of interest" description="Disordered" evidence="3">
    <location>
        <begin position="563"/>
        <end position="595"/>
    </location>
</feature>